<evidence type="ECO:0000256" key="4">
    <source>
        <dbReference type="ARBA" id="ARBA00023015"/>
    </source>
</evidence>
<dbReference type="InterPro" id="IPR058582">
    <property type="entry name" value="KH_NusA_2nd"/>
</dbReference>
<keyword evidence="2" id="KW-0963">Cytoplasm</keyword>
<evidence type="ECO:0000256" key="2">
    <source>
        <dbReference type="ARBA" id="ARBA00022490"/>
    </source>
</evidence>
<keyword evidence="4" id="KW-0805">Transcription regulation</keyword>
<dbReference type="InterPro" id="IPR030842">
    <property type="entry name" value="TF_NusA_bacterial"/>
</dbReference>
<dbReference type="Pfam" id="PF26594">
    <property type="entry name" value="KH_NusA_2nd"/>
    <property type="match status" value="1"/>
</dbReference>
<protein>
    <submittedName>
        <fullName evidence="8">Transcription termination/antitermination protein NusA</fullName>
    </submittedName>
</protein>
<proteinExistence type="predicted"/>
<evidence type="ECO:0000256" key="5">
    <source>
        <dbReference type="ARBA" id="ARBA00023163"/>
    </source>
</evidence>
<evidence type="ECO:0000256" key="6">
    <source>
        <dbReference type="SAM" id="MobiDB-lite"/>
    </source>
</evidence>
<dbReference type="CDD" id="cd22529">
    <property type="entry name" value="KH-II_NusA_rpt2"/>
    <property type="match status" value="1"/>
</dbReference>
<dbReference type="GO" id="GO:0005829">
    <property type="term" value="C:cytosol"/>
    <property type="evidence" value="ECO:0007669"/>
    <property type="project" value="TreeGrafter"/>
</dbReference>
<dbReference type="GO" id="GO:0006353">
    <property type="term" value="P:DNA-templated transcription termination"/>
    <property type="evidence" value="ECO:0007669"/>
    <property type="project" value="UniProtKB-KW"/>
</dbReference>
<accession>A0A645G9J8</accession>
<dbReference type="InterPro" id="IPR009019">
    <property type="entry name" value="KH_sf_prok-type"/>
</dbReference>
<keyword evidence="3" id="KW-0694">RNA-binding</keyword>
<dbReference type="GO" id="GO:0003723">
    <property type="term" value="F:RNA binding"/>
    <property type="evidence" value="ECO:0007669"/>
    <property type="project" value="UniProtKB-KW"/>
</dbReference>
<dbReference type="Gene3D" id="3.30.300.20">
    <property type="match status" value="1"/>
</dbReference>
<dbReference type="SUPFAM" id="SSF54814">
    <property type="entry name" value="Prokaryotic type KH domain (KH-domain type II)"/>
    <property type="match status" value="1"/>
</dbReference>
<name>A0A645G9J8_9ZZZZ</name>
<evidence type="ECO:0000259" key="7">
    <source>
        <dbReference type="Pfam" id="PF26594"/>
    </source>
</evidence>
<sequence length="80" mass="8529">MTVNPNDNTARVIVDDSQLSLAIGKEGQNARLAAKLTGWKIDIKSSRDPLAMAGFEQHAETTYHPGDAPRAAAPVPSEES</sequence>
<dbReference type="AlphaFoldDB" id="A0A645G9J8"/>
<dbReference type="PANTHER" id="PTHR22648:SF0">
    <property type="entry name" value="TRANSCRIPTION TERMINATION_ANTITERMINATION PROTEIN NUSA"/>
    <property type="match status" value="1"/>
</dbReference>
<dbReference type="PROSITE" id="PS50084">
    <property type="entry name" value="KH_TYPE_1"/>
    <property type="match status" value="1"/>
</dbReference>
<gene>
    <name evidence="8" type="primary">nusA_34</name>
    <name evidence="8" type="ORF">SDC9_168123</name>
</gene>
<dbReference type="GO" id="GO:0031564">
    <property type="term" value="P:transcription antitermination"/>
    <property type="evidence" value="ECO:0007669"/>
    <property type="project" value="InterPro"/>
</dbReference>
<feature type="domain" description="NusA-like second KH" evidence="7">
    <location>
        <begin position="3"/>
        <end position="47"/>
    </location>
</feature>
<dbReference type="PANTHER" id="PTHR22648">
    <property type="entry name" value="TRANSCRIPTION TERMINATION FACTOR NUSA"/>
    <property type="match status" value="1"/>
</dbReference>
<evidence type="ECO:0000313" key="8">
    <source>
        <dbReference type="EMBL" id="MPN20744.1"/>
    </source>
</evidence>
<reference evidence="8" key="1">
    <citation type="submission" date="2019-08" db="EMBL/GenBank/DDBJ databases">
        <authorList>
            <person name="Kucharzyk K."/>
            <person name="Murdoch R.W."/>
            <person name="Higgins S."/>
            <person name="Loffler F."/>
        </authorList>
    </citation>
    <scope>NUCLEOTIDE SEQUENCE</scope>
</reference>
<comment type="caution">
    <text evidence="8">The sequence shown here is derived from an EMBL/GenBank/DDBJ whole genome shotgun (WGS) entry which is preliminary data.</text>
</comment>
<feature type="region of interest" description="Disordered" evidence="6">
    <location>
        <begin position="56"/>
        <end position="80"/>
    </location>
</feature>
<keyword evidence="5" id="KW-0804">Transcription</keyword>
<organism evidence="8">
    <name type="scientific">bioreactor metagenome</name>
    <dbReference type="NCBI Taxonomy" id="1076179"/>
    <lineage>
        <taxon>unclassified sequences</taxon>
        <taxon>metagenomes</taxon>
        <taxon>ecological metagenomes</taxon>
    </lineage>
</organism>
<keyword evidence="1" id="KW-0806">Transcription termination</keyword>
<dbReference type="EMBL" id="VSSQ01068576">
    <property type="protein sequence ID" value="MPN20744.1"/>
    <property type="molecule type" value="Genomic_DNA"/>
</dbReference>
<dbReference type="InterPro" id="IPR015946">
    <property type="entry name" value="KH_dom-like_a/b"/>
</dbReference>
<evidence type="ECO:0000256" key="1">
    <source>
        <dbReference type="ARBA" id="ARBA00022472"/>
    </source>
</evidence>
<evidence type="ECO:0000256" key="3">
    <source>
        <dbReference type="ARBA" id="ARBA00022884"/>
    </source>
</evidence>